<dbReference type="EMBL" id="ODYU01010369">
    <property type="protein sequence ID" value="SOQ55435.1"/>
    <property type="molecule type" value="Genomic_DNA"/>
</dbReference>
<name>A0A2H1WQT8_SPOFR</name>
<gene>
    <name evidence="1" type="ORF">SFRICE_039853</name>
</gene>
<evidence type="ECO:0000313" key="1">
    <source>
        <dbReference type="EMBL" id="SOQ55435.1"/>
    </source>
</evidence>
<dbReference type="AlphaFoldDB" id="A0A2H1WQT8"/>
<protein>
    <submittedName>
        <fullName evidence="1">SFRICE_039853</fullName>
    </submittedName>
</protein>
<organism evidence="1">
    <name type="scientific">Spodoptera frugiperda</name>
    <name type="common">Fall armyworm</name>
    <dbReference type="NCBI Taxonomy" id="7108"/>
    <lineage>
        <taxon>Eukaryota</taxon>
        <taxon>Metazoa</taxon>
        <taxon>Ecdysozoa</taxon>
        <taxon>Arthropoda</taxon>
        <taxon>Hexapoda</taxon>
        <taxon>Insecta</taxon>
        <taxon>Pterygota</taxon>
        <taxon>Neoptera</taxon>
        <taxon>Endopterygota</taxon>
        <taxon>Lepidoptera</taxon>
        <taxon>Glossata</taxon>
        <taxon>Ditrysia</taxon>
        <taxon>Noctuoidea</taxon>
        <taxon>Noctuidae</taxon>
        <taxon>Amphipyrinae</taxon>
        <taxon>Spodoptera</taxon>
    </lineage>
</organism>
<reference evidence="1" key="1">
    <citation type="submission" date="2016-07" db="EMBL/GenBank/DDBJ databases">
        <authorList>
            <person name="Bretaudeau A."/>
        </authorList>
    </citation>
    <scope>NUCLEOTIDE SEQUENCE</scope>
    <source>
        <strain evidence="1">Rice</strain>
        <tissue evidence="1">Whole body</tissue>
    </source>
</reference>
<sequence>MTSLALGEARGIVKLLLTKNHPVPTLAFRAGATVNPLNSKRSRNMFANLCYDWMYSRMQ</sequence>
<accession>A0A2H1WQT8</accession>
<proteinExistence type="predicted"/>